<feature type="region of interest" description="Disordered" evidence="1">
    <location>
        <begin position="212"/>
        <end position="243"/>
    </location>
</feature>
<protein>
    <submittedName>
        <fullName evidence="3">Ribonuclease H</fullName>
    </submittedName>
</protein>
<evidence type="ECO:0000313" key="3">
    <source>
        <dbReference type="EMBL" id="GFS13062.1"/>
    </source>
</evidence>
<evidence type="ECO:0000259" key="2">
    <source>
        <dbReference type="PROSITE" id="PS50879"/>
    </source>
</evidence>
<dbReference type="InterPro" id="IPR012337">
    <property type="entry name" value="RNaseH-like_sf"/>
</dbReference>
<sequence>MPNCVLNRRLKDTNKGRLKRNSFCKYSRILESKNEELTGLDSLETVLHYSSVPPYEMRTLPKIVKEIKNICAKAQLSEREIMGFTNKHLDRKYPIGEWIRIYTDGSATDAVRNGGGGVYATLPDGTTLERSFACGRRCTNYKAETEAIKEALNMVNNKISKTPKVAILSDARSVLQMLENTKDTELDTLWLLDQELYLYSYTSDLLTSNTDKVEARQTKGDSNPPSSLSSQSSSTAAKNKSRPVSFAKLQPSKYMKVLYKADFWPTNGAREIPPPEVFMGWQKDNTVHGLSLPQPLCQQLLSLLVSSTGQLNPQQRLLNGFNVGYLKAS</sequence>
<proteinExistence type="predicted"/>
<dbReference type="Proteomes" id="UP000762676">
    <property type="component" value="Unassembled WGS sequence"/>
</dbReference>
<dbReference type="Gene3D" id="3.30.420.10">
    <property type="entry name" value="Ribonuclease H-like superfamily/Ribonuclease H"/>
    <property type="match status" value="1"/>
</dbReference>
<dbReference type="GO" id="GO:0003676">
    <property type="term" value="F:nucleic acid binding"/>
    <property type="evidence" value="ECO:0007669"/>
    <property type="project" value="InterPro"/>
</dbReference>
<dbReference type="InterPro" id="IPR036397">
    <property type="entry name" value="RNaseH_sf"/>
</dbReference>
<dbReference type="InterPro" id="IPR002156">
    <property type="entry name" value="RNaseH_domain"/>
</dbReference>
<dbReference type="SUPFAM" id="SSF53098">
    <property type="entry name" value="Ribonuclease H-like"/>
    <property type="match status" value="1"/>
</dbReference>
<reference evidence="3 4" key="1">
    <citation type="journal article" date="2021" name="Elife">
        <title>Chloroplast acquisition without the gene transfer in kleptoplastic sea slugs, Plakobranchus ocellatus.</title>
        <authorList>
            <person name="Maeda T."/>
            <person name="Takahashi S."/>
            <person name="Yoshida T."/>
            <person name="Shimamura S."/>
            <person name="Takaki Y."/>
            <person name="Nagai Y."/>
            <person name="Toyoda A."/>
            <person name="Suzuki Y."/>
            <person name="Arimoto A."/>
            <person name="Ishii H."/>
            <person name="Satoh N."/>
            <person name="Nishiyama T."/>
            <person name="Hasebe M."/>
            <person name="Maruyama T."/>
            <person name="Minagawa J."/>
            <person name="Obokata J."/>
            <person name="Shigenobu S."/>
        </authorList>
    </citation>
    <scope>NUCLEOTIDE SEQUENCE [LARGE SCALE GENOMIC DNA]</scope>
</reference>
<name>A0AAV4IWE3_9GAST</name>
<comment type="caution">
    <text evidence="3">The sequence shown here is derived from an EMBL/GenBank/DDBJ whole genome shotgun (WGS) entry which is preliminary data.</text>
</comment>
<dbReference type="AlphaFoldDB" id="A0AAV4IWE3"/>
<feature type="domain" description="RNase H type-1" evidence="2">
    <location>
        <begin position="95"/>
        <end position="238"/>
    </location>
</feature>
<organism evidence="3 4">
    <name type="scientific">Elysia marginata</name>
    <dbReference type="NCBI Taxonomy" id="1093978"/>
    <lineage>
        <taxon>Eukaryota</taxon>
        <taxon>Metazoa</taxon>
        <taxon>Spiralia</taxon>
        <taxon>Lophotrochozoa</taxon>
        <taxon>Mollusca</taxon>
        <taxon>Gastropoda</taxon>
        <taxon>Heterobranchia</taxon>
        <taxon>Euthyneura</taxon>
        <taxon>Panpulmonata</taxon>
        <taxon>Sacoglossa</taxon>
        <taxon>Placobranchoidea</taxon>
        <taxon>Plakobranchidae</taxon>
        <taxon>Elysia</taxon>
    </lineage>
</organism>
<feature type="compositionally biased region" description="Low complexity" evidence="1">
    <location>
        <begin position="222"/>
        <end position="238"/>
    </location>
</feature>
<gene>
    <name evidence="3" type="ORF">ElyMa_001387600</name>
</gene>
<dbReference type="EMBL" id="BMAT01002748">
    <property type="protein sequence ID" value="GFS13062.1"/>
    <property type="molecule type" value="Genomic_DNA"/>
</dbReference>
<dbReference type="Pfam" id="PF00075">
    <property type="entry name" value="RNase_H"/>
    <property type="match status" value="1"/>
</dbReference>
<evidence type="ECO:0000313" key="4">
    <source>
        <dbReference type="Proteomes" id="UP000762676"/>
    </source>
</evidence>
<dbReference type="PROSITE" id="PS50879">
    <property type="entry name" value="RNASE_H_1"/>
    <property type="match status" value="1"/>
</dbReference>
<keyword evidence="4" id="KW-1185">Reference proteome</keyword>
<dbReference type="GO" id="GO:0004523">
    <property type="term" value="F:RNA-DNA hybrid ribonuclease activity"/>
    <property type="evidence" value="ECO:0007669"/>
    <property type="project" value="InterPro"/>
</dbReference>
<accession>A0AAV4IWE3</accession>
<evidence type="ECO:0000256" key="1">
    <source>
        <dbReference type="SAM" id="MobiDB-lite"/>
    </source>
</evidence>